<dbReference type="PANTHER" id="PTHR32552:SF81">
    <property type="entry name" value="TONB-DEPENDENT OUTER MEMBRANE RECEPTOR"/>
    <property type="match status" value="1"/>
</dbReference>
<evidence type="ECO:0000256" key="1">
    <source>
        <dbReference type="ARBA" id="ARBA00004571"/>
    </source>
</evidence>
<evidence type="ECO:0000259" key="15">
    <source>
        <dbReference type="Pfam" id="PF07715"/>
    </source>
</evidence>
<keyword evidence="13" id="KW-0732">Signal</keyword>
<dbReference type="InterPro" id="IPR036942">
    <property type="entry name" value="Beta-barrel_TonB_sf"/>
</dbReference>
<name>A0AAW9R6X4_9GAMM</name>
<evidence type="ECO:0000256" key="9">
    <source>
        <dbReference type="ARBA" id="ARBA00023136"/>
    </source>
</evidence>
<keyword evidence="2 11" id="KW-0813">Transport</keyword>
<dbReference type="SUPFAM" id="SSF56935">
    <property type="entry name" value="Porins"/>
    <property type="match status" value="1"/>
</dbReference>
<dbReference type="AlphaFoldDB" id="A0AAW9R6X4"/>
<keyword evidence="16" id="KW-0675">Receptor</keyword>
<evidence type="ECO:0000256" key="13">
    <source>
        <dbReference type="SAM" id="SignalP"/>
    </source>
</evidence>
<feature type="signal peptide" evidence="13">
    <location>
        <begin position="1"/>
        <end position="21"/>
    </location>
</feature>
<evidence type="ECO:0000256" key="7">
    <source>
        <dbReference type="ARBA" id="ARBA00023065"/>
    </source>
</evidence>
<evidence type="ECO:0000256" key="5">
    <source>
        <dbReference type="ARBA" id="ARBA00022692"/>
    </source>
</evidence>
<protein>
    <submittedName>
        <fullName evidence="16">TonB-dependent receptor</fullName>
    </submittedName>
</protein>
<dbReference type="EMBL" id="JAZHOG010000006">
    <property type="protein sequence ID" value="MEJ8568034.1"/>
    <property type="molecule type" value="Genomic_DNA"/>
</dbReference>
<evidence type="ECO:0000256" key="10">
    <source>
        <dbReference type="ARBA" id="ARBA00023237"/>
    </source>
</evidence>
<evidence type="ECO:0000313" key="16">
    <source>
        <dbReference type="EMBL" id="MEJ8568034.1"/>
    </source>
</evidence>
<dbReference type="Gene3D" id="2.40.170.20">
    <property type="entry name" value="TonB-dependent receptor, beta-barrel domain"/>
    <property type="match status" value="1"/>
</dbReference>
<evidence type="ECO:0000256" key="12">
    <source>
        <dbReference type="RuleBase" id="RU003357"/>
    </source>
</evidence>
<keyword evidence="6" id="KW-0408">Iron</keyword>
<dbReference type="InterPro" id="IPR012910">
    <property type="entry name" value="Plug_dom"/>
</dbReference>
<dbReference type="Proteomes" id="UP001359886">
    <property type="component" value="Unassembled WGS sequence"/>
</dbReference>
<keyword evidence="17" id="KW-1185">Reference proteome</keyword>
<keyword evidence="5 11" id="KW-0812">Transmembrane</keyword>
<evidence type="ECO:0000256" key="4">
    <source>
        <dbReference type="ARBA" id="ARBA00022496"/>
    </source>
</evidence>
<keyword evidence="7" id="KW-0406">Ion transport</keyword>
<gene>
    <name evidence="16" type="ORF">V3330_10390</name>
</gene>
<sequence length="792" mass="86738">MNHRNTLSKAVALGLTTLAGAAPIAAGAAGELEEVIVTATKRAENLQDIPVTVTALSGEKLEQLNVANFDDYIRYLPGVNAAGRGPGQSSIFIRGMATDSSDQTSIEIGAPVPNVALYLDEQPVSSGGRNLDLYAADIERIEVLPGPQGTLFGASSQAGTVRLITRKPVLNEFQAGFDASVATTKSGDLSNSVEAYVNWPLIEDTLAIRGVFYNAVEGGYIDNVFGENAYTAADVGFPEGAESTVVNNLPLVEDDFNDARYTGGRIAAKYVINDDWELLGQVMFQELDVDGVFDHSPEEIADLSTGQSGSRIVGDLQVQRFFPDELDDEFAQYSLTVSGRLAGLNVLYAGSYLDREVNNNFDYSGYTQIGSYGYYYLCQPDYTLCGDPTQGVITFIKNERTTHELRFSYDEGERVNWVAGVFYDDIETKVDTQFYVAGSQGFFAPNEPHSQATQFNPEARPPGITFVNDAIRTEEQLAFFGEVTFDLTETVSITGGARYYDIESRLVGSSNFATLGDVDGDGGISYDLVFADALPLKEDDTIVKASLSWQPLDDVLFYATWSEGFRPGGFNRIDNDGVPKTYVSDEVTNYELGWKTTLLDGRLRFNGSIYRIDWDGLQVGITDFDISVITFTTNAADAEITGIEGDLSFLATDNLTLNAAWSYNDTEMTRVPPGVSDIAGPGSRLALAPEWQYNLSARYEWTAGEYSPYAQLVYAYTGDQFSSIVVDNRFLQDSYDTVDAAIGVSSGNWSVELFGENLTDERAQLFINSLDTDLRITTNRPRTYGLRVSYDY</sequence>
<accession>A0AAW9R6X4</accession>
<dbReference type="Pfam" id="PF07715">
    <property type="entry name" value="Plug"/>
    <property type="match status" value="1"/>
</dbReference>
<dbReference type="GO" id="GO:0006826">
    <property type="term" value="P:iron ion transport"/>
    <property type="evidence" value="ECO:0007669"/>
    <property type="project" value="UniProtKB-KW"/>
</dbReference>
<keyword evidence="3 11" id="KW-1134">Transmembrane beta strand</keyword>
<dbReference type="GO" id="GO:0009279">
    <property type="term" value="C:cell outer membrane"/>
    <property type="evidence" value="ECO:0007669"/>
    <property type="project" value="UniProtKB-SubCell"/>
</dbReference>
<evidence type="ECO:0000256" key="6">
    <source>
        <dbReference type="ARBA" id="ARBA00023004"/>
    </source>
</evidence>
<comment type="similarity">
    <text evidence="11 12">Belongs to the TonB-dependent receptor family.</text>
</comment>
<comment type="subcellular location">
    <subcellularLocation>
        <location evidence="1 11">Cell outer membrane</location>
        <topology evidence="1 11">Multi-pass membrane protein</topology>
    </subcellularLocation>
</comment>
<evidence type="ECO:0000259" key="14">
    <source>
        <dbReference type="Pfam" id="PF00593"/>
    </source>
</evidence>
<comment type="caution">
    <text evidence="16">The sequence shown here is derived from an EMBL/GenBank/DDBJ whole genome shotgun (WGS) entry which is preliminary data.</text>
</comment>
<proteinExistence type="inferred from homology"/>
<feature type="domain" description="TonB-dependent receptor-like beta-barrel" evidence="14">
    <location>
        <begin position="322"/>
        <end position="758"/>
    </location>
</feature>
<dbReference type="RefSeq" id="WP_354695357.1">
    <property type="nucleotide sequence ID" value="NZ_JAZHOG010000006.1"/>
</dbReference>
<keyword evidence="10 11" id="KW-0998">Cell outer membrane</keyword>
<reference evidence="16 17" key="1">
    <citation type="submission" date="2024-02" db="EMBL/GenBank/DDBJ databases">
        <title>A novel Wenzhouxiangellaceae bacterium, isolated from coastal sediments.</title>
        <authorList>
            <person name="Du Z.-J."/>
            <person name="Ye Y.-Q."/>
            <person name="Zhang X.-Y."/>
        </authorList>
    </citation>
    <scope>NUCLEOTIDE SEQUENCE [LARGE SCALE GENOMIC DNA]</scope>
    <source>
        <strain evidence="16 17">CH-27</strain>
    </source>
</reference>
<evidence type="ECO:0000256" key="11">
    <source>
        <dbReference type="PROSITE-ProRule" id="PRU01360"/>
    </source>
</evidence>
<dbReference type="InterPro" id="IPR039426">
    <property type="entry name" value="TonB-dep_rcpt-like"/>
</dbReference>
<feature type="domain" description="TonB-dependent receptor plug" evidence="15">
    <location>
        <begin position="46"/>
        <end position="160"/>
    </location>
</feature>
<dbReference type="PANTHER" id="PTHR32552">
    <property type="entry name" value="FERRICHROME IRON RECEPTOR-RELATED"/>
    <property type="match status" value="1"/>
</dbReference>
<dbReference type="PROSITE" id="PS52016">
    <property type="entry name" value="TONB_DEPENDENT_REC_3"/>
    <property type="match status" value="1"/>
</dbReference>
<keyword evidence="9 11" id="KW-0472">Membrane</keyword>
<keyword evidence="8 12" id="KW-0798">TonB box</keyword>
<feature type="chain" id="PRO_5043398774" evidence="13">
    <location>
        <begin position="22"/>
        <end position="792"/>
    </location>
</feature>
<organism evidence="16 17">
    <name type="scientific">Elongatibacter sediminis</name>
    <dbReference type="NCBI Taxonomy" id="3119006"/>
    <lineage>
        <taxon>Bacteria</taxon>
        <taxon>Pseudomonadati</taxon>
        <taxon>Pseudomonadota</taxon>
        <taxon>Gammaproteobacteria</taxon>
        <taxon>Chromatiales</taxon>
        <taxon>Wenzhouxiangellaceae</taxon>
        <taxon>Elongatibacter</taxon>
    </lineage>
</organism>
<dbReference type="InterPro" id="IPR000531">
    <property type="entry name" value="Beta-barrel_TonB"/>
</dbReference>
<dbReference type="Pfam" id="PF00593">
    <property type="entry name" value="TonB_dep_Rec_b-barrel"/>
    <property type="match status" value="1"/>
</dbReference>
<evidence type="ECO:0000256" key="8">
    <source>
        <dbReference type="ARBA" id="ARBA00023077"/>
    </source>
</evidence>
<evidence type="ECO:0000256" key="2">
    <source>
        <dbReference type="ARBA" id="ARBA00022448"/>
    </source>
</evidence>
<evidence type="ECO:0000313" key="17">
    <source>
        <dbReference type="Proteomes" id="UP001359886"/>
    </source>
</evidence>
<evidence type="ECO:0000256" key="3">
    <source>
        <dbReference type="ARBA" id="ARBA00022452"/>
    </source>
</evidence>
<keyword evidence="4" id="KW-0410">Iron transport</keyword>